<dbReference type="RefSeq" id="WP_112333194.1">
    <property type="nucleotide sequence ID" value="NZ_QLYR01000008.1"/>
</dbReference>
<gene>
    <name evidence="3" type="ORF">DPQ25_10795</name>
</gene>
<accession>A0A328UC61</accession>
<sequence>MKKIGVMTDIHNNAVALEAVLNVFDAAQCEEIICCGDIVGIGPFPQQTVDKVMCIPGLIAVSGNHDRYLSEGIPEQEQMDAEEIAYHQWEREKLSKPAKDFITALPARIDLEIEAVTITVLHYPMNNRNEYYPLTGHLQANDFSRLLGGINSSITLFGHDHRQISYETGRKKYLNCGPLGCPSATRNIARGGILTVDNEHAAMDFIAVPYDVQKVIDEIDKINYPCADSIKHIFYGIK</sequence>
<dbReference type="GO" id="GO:0016791">
    <property type="term" value="F:phosphatase activity"/>
    <property type="evidence" value="ECO:0007669"/>
    <property type="project" value="TreeGrafter"/>
</dbReference>
<evidence type="ECO:0000256" key="1">
    <source>
        <dbReference type="ARBA" id="ARBA00008950"/>
    </source>
</evidence>
<proteinExistence type="inferred from homology"/>
<dbReference type="Pfam" id="PF12850">
    <property type="entry name" value="Metallophos_2"/>
    <property type="match status" value="1"/>
</dbReference>
<comment type="similarity">
    <text evidence="1">Belongs to the metallophosphoesterase superfamily. YfcE family.</text>
</comment>
<dbReference type="InterPro" id="IPR050126">
    <property type="entry name" value="Ap4A_hydrolase"/>
</dbReference>
<evidence type="ECO:0000259" key="2">
    <source>
        <dbReference type="Pfam" id="PF12850"/>
    </source>
</evidence>
<dbReference type="InterPro" id="IPR029052">
    <property type="entry name" value="Metallo-depent_PP-like"/>
</dbReference>
<evidence type="ECO:0000313" key="3">
    <source>
        <dbReference type="EMBL" id="RAQ25502.1"/>
    </source>
</evidence>
<dbReference type="EMBL" id="QLYR01000008">
    <property type="protein sequence ID" value="RAQ25502.1"/>
    <property type="molecule type" value="Genomic_DNA"/>
</dbReference>
<dbReference type="AlphaFoldDB" id="A0A328UC61"/>
<dbReference type="Gene3D" id="3.60.21.10">
    <property type="match status" value="1"/>
</dbReference>
<protein>
    <submittedName>
        <fullName evidence="3">Metallophosphoesterase</fullName>
    </submittedName>
</protein>
<feature type="domain" description="Calcineurin-like phosphoesterase" evidence="2">
    <location>
        <begin position="3"/>
        <end position="197"/>
    </location>
</feature>
<dbReference type="Proteomes" id="UP000249377">
    <property type="component" value="Unassembled WGS sequence"/>
</dbReference>
<dbReference type="InterPro" id="IPR011152">
    <property type="entry name" value="Pesterase_MJ0912"/>
</dbReference>
<reference evidence="3 4" key="1">
    <citation type="submission" date="2018-06" db="EMBL/GenBank/DDBJ databases">
        <title>Noncontiguous genome sequence of Ruminococcaceae bacterium ASD2818.</title>
        <authorList>
            <person name="Chaplin A.V."/>
            <person name="Sokolova S.R."/>
            <person name="Kochetkova T.O."/>
            <person name="Goltsov A.Y."/>
            <person name="Trofimov D.Y."/>
            <person name="Efimov B.A."/>
        </authorList>
    </citation>
    <scope>NUCLEOTIDE SEQUENCE [LARGE SCALE GENOMIC DNA]</scope>
    <source>
        <strain evidence="3 4">ASD2818</strain>
    </source>
</reference>
<dbReference type="SUPFAM" id="SSF56300">
    <property type="entry name" value="Metallo-dependent phosphatases"/>
    <property type="match status" value="1"/>
</dbReference>
<dbReference type="InterPro" id="IPR024654">
    <property type="entry name" value="Calcineurin-like_PHP_lpxH"/>
</dbReference>
<evidence type="ECO:0000313" key="4">
    <source>
        <dbReference type="Proteomes" id="UP000249377"/>
    </source>
</evidence>
<dbReference type="PIRSF" id="PIRSF000883">
    <property type="entry name" value="Pesterase_MJ0912"/>
    <property type="match status" value="1"/>
</dbReference>
<organism evidence="3 4">
    <name type="scientific">Hydrogeniiclostridium mannosilyticum</name>
    <dbReference type="NCBI Taxonomy" id="2764322"/>
    <lineage>
        <taxon>Bacteria</taxon>
        <taxon>Bacillati</taxon>
        <taxon>Bacillota</taxon>
        <taxon>Clostridia</taxon>
        <taxon>Eubacteriales</taxon>
        <taxon>Acutalibacteraceae</taxon>
        <taxon>Hydrogeniiclostridium</taxon>
    </lineage>
</organism>
<dbReference type="PANTHER" id="PTHR42850:SF2">
    <property type="entry name" value="BLL5683 PROTEIN"/>
    <property type="match status" value="1"/>
</dbReference>
<keyword evidence="4" id="KW-1185">Reference proteome</keyword>
<name>A0A328UC61_9FIRM</name>
<dbReference type="PANTHER" id="PTHR42850">
    <property type="entry name" value="METALLOPHOSPHOESTERASE"/>
    <property type="match status" value="1"/>
</dbReference>
<dbReference type="GO" id="GO:0005737">
    <property type="term" value="C:cytoplasm"/>
    <property type="evidence" value="ECO:0007669"/>
    <property type="project" value="TreeGrafter"/>
</dbReference>
<comment type="caution">
    <text evidence="3">The sequence shown here is derived from an EMBL/GenBank/DDBJ whole genome shotgun (WGS) entry which is preliminary data.</text>
</comment>